<dbReference type="InterPro" id="IPR013989">
    <property type="entry name" value="Dev_and_cell_death_domain"/>
</dbReference>
<dbReference type="Pfam" id="PF10539">
    <property type="entry name" value="Dev_Cell_Death"/>
    <property type="match status" value="1"/>
</dbReference>
<feature type="compositionally biased region" description="Basic and acidic residues" evidence="1">
    <location>
        <begin position="138"/>
        <end position="184"/>
    </location>
</feature>
<dbReference type="EMBL" id="KK915213">
    <property type="protein sequence ID" value="KDP23581.1"/>
    <property type="molecule type" value="Genomic_DNA"/>
</dbReference>
<organism evidence="3 4">
    <name type="scientific">Jatropha curcas</name>
    <name type="common">Barbados nut</name>
    <dbReference type="NCBI Taxonomy" id="180498"/>
    <lineage>
        <taxon>Eukaryota</taxon>
        <taxon>Viridiplantae</taxon>
        <taxon>Streptophyta</taxon>
        <taxon>Embryophyta</taxon>
        <taxon>Tracheophyta</taxon>
        <taxon>Spermatophyta</taxon>
        <taxon>Magnoliopsida</taxon>
        <taxon>eudicotyledons</taxon>
        <taxon>Gunneridae</taxon>
        <taxon>Pentapetalae</taxon>
        <taxon>rosids</taxon>
        <taxon>fabids</taxon>
        <taxon>Malpighiales</taxon>
        <taxon>Euphorbiaceae</taxon>
        <taxon>Crotonoideae</taxon>
        <taxon>Jatropheae</taxon>
        <taxon>Jatropha</taxon>
    </lineage>
</organism>
<evidence type="ECO:0000313" key="3">
    <source>
        <dbReference type="EMBL" id="KDP23581.1"/>
    </source>
</evidence>
<keyword evidence="4" id="KW-1185">Reference proteome</keyword>
<evidence type="ECO:0000256" key="1">
    <source>
        <dbReference type="SAM" id="MobiDB-lite"/>
    </source>
</evidence>
<feature type="compositionally biased region" description="Basic and acidic residues" evidence="1">
    <location>
        <begin position="207"/>
        <end position="227"/>
    </location>
</feature>
<evidence type="ECO:0000259" key="2">
    <source>
        <dbReference type="PROSITE" id="PS51222"/>
    </source>
</evidence>
<dbReference type="PANTHER" id="PTHR46444:SF3">
    <property type="entry name" value="DCD (DEVELOPMENT AND CELL DEATH) DOMAIN PROTEIN"/>
    <property type="match status" value="1"/>
</dbReference>
<dbReference type="AlphaFoldDB" id="A0A067JI05"/>
<feature type="domain" description="DCD" evidence="2">
    <location>
        <begin position="231"/>
        <end position="358"/>
    </location>
</feature>
<accession>A0A067JI05</accession>
<name>A0A067JI05_JATCU</name>
<feature type="region of interest" description="Disordered" evidence="1">
    <location>
        <begin position="618"/>
        <end position="643"/>
    </location>
</feature>
<evidence type="ECO:0000313" key="4">
    <source>
        <dbReference type="Proteomes" id="UP000027138"/>
    </source>
</evidence>
<protein>
    <recommendedName>
        <fullName evidence="2">DCD domain-containing protein</fullName>
    </recommendedName>
</protein>
<gene>
    <name evidence="3" type="ORF">JCGZ_23414</name>
</gene>
<proteinExistence type="predicted"/>
<reference evidence="3 4" key="1">
    <citation type="journal article" date="2014" name="PLoS ONE">
        <title>Global Analysis of Gene Expression Profiles in Physic Nut (Jatropha curcas L.) Seedlings Exposed to Salt Stress.</title>
        <authorList>
            <person name="Zhang L."/>
            <person name="Zhang C."/>
            <person name="Wu P."/>
            <person name="Chen Y."/>
            <person name="Li M."/>
            <person name="Jiang H."/>
            <person name="Wu G."/>
        </authorList>
    </citation>
    <scope>NUCLEOTIDE SEQUENCE [LARGE SCALE GENOMIC DNA]</scope>
    <source>
        <strain evidence="4">cv. GZQX0401</strain>
        <tissue evidence="3">Young leaves</tissue>
    </source>
</reference>
<feature type="compositionally biased region" description="Basic and acidic residues" evidence="1">
    <location>
        <begin position="64"/>
        <end position="106"/>
    </location>
</feature>
<sequence>MQNKESGNPGETPIKPESSKKITPKSLRAKSEVKKKSLKVKKAKDNPRTWGRNRKKKNNNVVQENKEGDRQEHKNDQNPNSEKEGQNKGAHEEHNAKQQETEKSQERVAGSSRSGSNLRSEGKPGSTDKSSRSQKNKGKPDVKEGNRQEHKNDQNPNSREEKLKKKGAHEEHNAKHLETQKSQERIAGSSRNGSNLRSEGKPGNTDKNSRSQRNKEKLDLKEKSQRDERKEKLGGLIFMCSAKTKPDCFRYQVMGVTGSKKDLVLGVKPGLKLFLYDFDLRLMYGIYKASSSGGMRLEPKAFGGSFPVQVRFSIHKDCFPLPESVFKRAIKDNYDEKNKFKIELTVRQVRKLSELFRPAIFQSVQSATVPIHSPAKATMRDREACEGQRDLRRLSDRETFARVSGDGRSYPVVPHERDQGIGRQEVVLRHKEETSRDLYMSEKDYRTYGLQRERRNVTPVRGAPSTLDLYQRDLERDQLLRQPAAIYGDTVPIHKASILADPLYLAQREFQTYNLSGRSELPPAAPSVSAAASGSAITALDLYTRDPYYSYQHGAPASSYVLPPRREEVSSASYYSDSLKETYLTEADPLRRSETDQMDKLHLKYAIDPIPDYRKTYQGAKPEIAPPPVSSRYSFAGPSMSYR</sequence>
<dbReference type="PROSITE" id="PS51222">
    <property type="entry name" value="DCD"/>
    <property type="match status" value="1"/>
</dbReference>
<feature type="region of interest" description="Disordered" evidence="1">
    <location>
        <begin position="1"/>
        <end position="227"/>
    </location>
</feature>
<dbReference type="SMART" id="SM00767">
    <property type="entry name" value="DCD"/>
    <property type="match status" value="1"/>
</dbReference>
<dbReference type="OrthoDB" id="1920894at2759"/>
<dbReference type="PANTHER" id="PTHR46444">
    <property type="entry name" value="DCD (DEVELOPMENT AND CELL DEATH) DOMAIN PROTEIN-RELATED"/>
    <property type="match status" value="1"/>
</dbReference>
<dbReference type="Proteomes" id="UP000027138">
    <property type="component" value="Unassembled WGS sequence"/>
</dbReference>